<keyword evidence="7" id="KW-0926">Vacuole</keyword>
<feature type="non-terminal residue" evidence="8">
    <location>
        <position position="1"/>
    </location>
</feature>
<proteinExistence type="inferred from homology"/>
<dbReference type="Proteomes" id="UP000070444">
    <property type="component" value="Unassembled WGS sequence"/>
</dbReference>
<dbReference type="GO" id="GO:0006914">
    <property type="term" value="P:autophagy"/>
    <property type="evidence" value="ECO:0007669"/>
    <property type="project" value="UniProtKB-KW"/>
</dbReference>
<evidence type="ECO:0000256" key="3">
    <source>
        <dbReference type="ARBA" id="ARBA00022448"/>
    </source>
</evidence>
<comment type="subcellular location">
    <subcellularLocation>
        <location evidence="1">Endomembrane system</location>
        <topology evidence="1">Multi-pass membrane protein</topology>
    </subcellularLocation>
    <subcellularLocation>
        <location evidence="7">Vacuole membrane</location>
        <topology evidence="7">Multi-pass membrane protein</topology>
    </subcellularLocation>
</comment>
<sequence length="251" mass="28814">NTYFSLIWTFFISSLGWMVLGLIGWYLLQNKPGPPLKKPIDYITISWIKLYGTLKEGRKHSNVLILFMGWFFLLDSVSMMAIMVKLIGKVQVGLHAADFLLMACLTSPLEVVGIVFYNFIQKKLKFNSKQMILVHTVYFLIFPIYCFIGNFWGVGLTSKWEVYLFKLLLILPFSHLASVQRVLLSNFIPIGRETEFFSLNQVFGRGTAWIGPLLVGAMETYAGDIRLGFIFPIVFMLIGFGFFWFIDVEHG</sequence>
<keyword evidence="5" id="KW-1133">Transmembrane helix</keyword>
<evidence type="ECO:0000256" key="7">
    <source>
        <dbReference type="RuleBase" id="RU363073"/>
    </source>
</evidence>
<dbReference type="GO" id="GO:0006865">
    <property type="term" value="P:amino acid transport"/>
    <property type="evidence" value="ECO:0007669"/>
    <property type="project" value="UniProtKB-KW"/>
</dbReference>
<keyword evidence="6" id="KW-0472">Membrane</keyword>
<evidence type="ECO:0000313" key="8">
    <source>
        <dbReference type="EMBL" id="KXN74118.1"/>
    </source>
</evidence>
<keyword evidence="3 7" id="KW-0813">Transport</keyword>
<evidence type="ECO:0000256" key="6">
    <source>
        <dbReference type="ARBA" id="ARBA00023136"/>
    </source>
</evidence>
<dbReference type="GO" id="GO:0005774">
    <property type="term" value="C:vacuolar membrane"/>
    <property type="evidence" value="ECO:0007669"/>
    <property type="project" value="UniProtKB-SubCell"/>
</dbReference>
<evidence type="ECO:0000256" key="1">
    <source>
        <dbReference type="ARBA" id="ARBA00004127"/>
    </source>
</evidence>
<dbReference type="STRING" id="796925.A0A137PGK6"/>
<dbReference type="PANTHER" id="PTHR23519">
    <property type="entry name" value="AUTOPHAGY-RELATED PROTEIN 22"/>
    <property type="match status" value="1"/>
</dbReference>
<evidence type="ECO:0000256" key="5">
    <source>
        <dbReference type="ARBA" id="ARBA00022989"/>
    </source>
</evidence>
<dbReference type="GO" id="GO:0012505">
    <property type="term" value="C:endomembrane system"/>
    <property type="evidence" value="ECO:0007669"/>
    <property type="project" value="UniProtKB-SubCell"/>
</dbReference>
<feature type="non-terminal residue" evidence="8">
    <location>
        <position position="251"/>
    </location>
</feature>
<dbReference type="EMBL" id="KQ964427">
    <property type="protein sequence ID" value="KXN74118.1"/>
    <property type="molecule type" value="Genomic_DNA"/>
</dbReference>
<dbReference type="PANTHER" id="PTHR23519:SF1">
    <property type="entry name" value="AUTOPHAGY-RELATED PROTEIN 22"/>
    <property type="match status" value="1"/>
</dbReference>
<keyword evidence="7" id="KW-0029">Amino-acid transport</keyword>
<dbReference type="InterPro" id="IPR036259">
    <property type="entry name" value="MFS_trans_sf"/>
</dbReference>
<dbReference type="InterPro" id="IPR050495">
    <property type="entry name" value="ATG22/LtaA_families"/>
</dbReference>
<reference evidence="8 9" key="1">
    <citation type="journal article" date="2015" name="Genome Biol. Evol.">
        <title>Phylogenomic analyses indicate that early fungi evolved digesting cell walls of algal ancestors of land plants.</title>
        <authorList>
            <person name="Chang Y."/>
            <person name="Wang S."/>
            <person name="Sekimoto S."/>
            <person name="Aerts A.L."/>
            <person name="Choi C."/>
            <person name="Clum A."/>
            <person name="LaButti K.M."/>
            <person name="Lindquist E.A."/>
            <person name="Yee Ngan C."/>
            <person name="Ohm R.A."/>
            <person name="Salamov A.A."/>
            <person name="Grigoriev I.V."/>
            <person name="Spatafora J.W."/>
            <person name="Berbee M.L."/>
        </authorList>
    </citation>
    <scope>NUCLEOTIDE SEQUENCE [LARGE SCALE GENOMIC DNA]</scope>
    <source>
        <strain evidence="8 9">NRRL 28638</strain>
    </source>
</reference>
<dbReference type="Pfam" id="PF11700">
    <property type="entry name" value="ATG22"/>
    <property type="match status" value="1"/>
</dbReference>
<name>A0A137PGK6_CONC2</name>
<dbReference type="AlphaFoldDB" id="A0A137PGK6"/>
<dbReference type="Gene3D" id="1.20.1250.20">
    <property type="entry name" value="MFS general substrate transporter like domains"/>
    <property type="match status" value="1"/>
</dbReference>
<evidence type="ECO:0000256" key="2">
    <source>
        <dbReference type="ARBA" id="ARBA00006978"/>
    </source>
</evidence>
<dbReference type="InterPro" id="IPR024671">
    <property type="entry name" value="Atg22-like"/>
</dbReference>
<protein>
    <recommendedName>
        <fullName evidence="7">Autophagy-related protein</fullName>
    </recommendedName>
</protein>
<dbReference type="OMA" id="MEMIPLY"/>
<keyword evidence="7" id="KW-0072">Autophagy</keyword>
<evidence type="ECO:0000256" key="4">
    <source>
        <dbReference type="ARBA" id="ARBA00022692"/>
    </source>
</evidence>
<evidence type="ECO:0000313" key="9">
    <source>
        <dbReference type="Proteomes" id="UP000070444"/>
    </source>
</evidence>
<accession>A0A137PGK6</accession>
<gene>
    <name evidence="8" type="ORF">CONCODRAFT_25462</name>
</gene>
<keyword evidence="9" id="KW-1185">Reference proteome</keyword>
<dbReference type="SUPFAM" id="SSF103473">
    <property type="entry name" value="MFS general substrate transporter"/>
    <property type="match status" value="1"/>
</dbReference>
<keyword evidence="4" id="KW-0812">Transmembrane</keyword>
<organism evidence="8 9">
    <name type="scientific">Conidiobolus coronatus (strain ATCC 28846 / CBS 209.66 / NRRL 28638)</name>
    <name type="common">Delacroixia coronata</name>
    <dbReference type="NCBI Taxonomy" id="796925"/>
    <lineage>
        <taxon>Eukaryota</taxon>
        <taxon>Fungi</taxon>
        <taxon>Fungi incertae sedis</taxon>
        <taxon>Zoopagomycota</taxon>
        <taxon>Entomophthoromycotina</taxon>
        <taxon>Entomophthoromycetes</taxon>
        <taxon>Entomophthorales</taxon>
        <taxon>Ancylistaceae</taxon>
        <taxon>Conidiobolus</taxon>
    </lineage>
</organism>
<comment type="similarity">
    <text evidence="2 7">Belongs to the ATG22 family.</text>
</comment>
<comment type="function">
    <text evidence="7">Vacuolar effluxer which mediate the efflux of amino acids resulting from autophagic degradation. The release of autophagic amino acids allows the maintenance of protein synthesis and viability during nitrogen starvation.</text>
</comment>
<dbReference type="OrthoDB" id="2429318at2759"/>